<evidence type="ECO:0000256" key="5">
    <source>
        <dbReference type="ARBA" id="ARBA00022776"/>
    </source>
</evidence>
<keyword evidence="5" id="KW-0498">Mitosis</keyword>
<evidence type="ECO:0000256" key="4">
    <source>
        <dbReference type="ARBA" id="ARBA00022618"/>
    </source>
</evidence>
<reference evidence="11 12" key="1">
    <citation type="submission" date="2024-01" db="EMBL/GenBank/DDBJ databases">
        <title>Genome assemblies of Stephania.</title>
        <authorList>
            <person name="Yang L."/>
        </authorList>
    </citation>
    <scope>NUCLEOTIDE SEQUENCE [LARGE SCALE GENOMIC DNA]</scope>
    <source>
        <strain evidence="11">QJT</strain>
        <tissue evidence="11">Leaf</tissue>
    </source>
</reference>
<evidence type="ECO:0000256" key="7">
    <source>
        <dbReference type="ARBA" id="ARBA00023054"/>
    </source>
</evidence>
<evidence type="ECO:0000256" key="10">
    <source>
        <dbReference type="SAM" id="Coils"/>
    </source>
</evidence>
<evidence type="ECO:0000313" key="11">
    <source>
        <dbReference type="EMBL" id="KAK9091063.1"/>
    </source>
</evidence>
<evidence type="ECO:0000256" key="3">
    <source>
        <dbReference type="ARBA" id="ARBA00022454"/>
    </source>
</evidence>
<evidence type="ECO:0000256" key="1">
    <source>
        <dbReference type="ARBA" id="ARBA00004629"/>
    </source>
</evidence>
<evidence type="ECO:0000313" key="12">
    <source>
        <dbReference type="Proteomes" id="UP001417504"/>
    </source>
</evidence>
<keyword evidence="4" id="KW-0132">Cell division</keyword>
<comment type="caution">
    <text evidence="11">The sequence shown here is derived from an EMBL/GenBank/DDBJ whole genome shotgun (WGS) entry which is preliminary data.</text>
</comment>
<dbReference type="InterPro" id="IPR008685">
    <property type="entry name" value="Centromere_Mis12"/>
</dbReference>
<organism evidence="11 12">
    <name type="scientific">Stephania japonica</name>
    <dbReference type="NCBI Taxonomy" id="461633"/>
    <lineage>
        <taxon>Eukaryota</taxon>
        <taxon>Viridiplantae</taxon>
        <taxon>Streptophyta</taxon>
        <taxon>Embryophyta</taxon>
        <taxon>Tracheophyta</taxon>
        <taxon>Spermatophyta</taxon>
        <taxon>Magnoliopsida</taxon>
        <taxon>Ranunculales</taxon>
        <taxon>Menispermaceae</taxon>
        <taxon>Menispermoideae</taxon>
        <taxon>Cissampelideae</taxon>
        <taxon>Stephania</taxon>
    </lineage>
</organism>
<dbReference type="GO" id="GO:0005634">
    <property type="term" value="C:nucleus"/>
    <property type="evidence" value="ECO:0007669"/>
    <property type="project" value="InterPro"/>
</dbReference>
<keyword evidence="7 10" id="KW-0175">Coiled coil</keyword>
<protein>
    <submittedName>
        <fullName evidence="11">Uncharacterized protein</fullName>
    </submittedName>
</protein>
<dbReference type="PANTHER" id="PTHR14527">
    <property type="entry name" value="PROTEIN MIS12 HOMOLOG"/>
    <property type="match status" value="1"/>
</dbReference>
<dbReference type="EMBL" id="JBBNAE010000010">
    <property type="protein sequence ID" value="KAK9091063.1"/>
    <property type="molecule type" value="Genomic_DNA"/>
</dbReference>
<keyword evidence="12" id="KW-1185">Reference proteome</keyword>
<dbReference type="AlphaFoldDB" id="A0AAP0HJP2"/>
<accession>A0AAP0HJP2</accession>
<evidence type="ECO:0000256" key="9">
    <source>
        <dbReference type="ARBA" id="ARBA00023328"/>
    </source>
</evidence>
<proteinExistence type="inferred from homology"/>
<dbReference type="GO" id="GO:0051382">
    <property type="term" value="P:kinetochore assembly"/>
    <property type="evidence" value="ECO:0007669"/>
    <property type="project" value="TreeGrafter"/>
</dbReference>
<evidence type="ECO:0000256" key="8">
    <source>
        <dbReference type="ARBA" id="ARBA00023306"/>
    </source>
</evidence>
<comment type="subcellular location">
    <subcellularLocation>
        <location evidence="1">Chromosome</location>
        <location evidence="1">Centromere</location>
        <location evidence="1">Kinetochore</location>
    </subcellularLocation>
</comment>
<dbReference type="GO" id="GO:0000070">
    <property type="term" value="P:mitotic sister chromatid segregation"/>
    <property type="evidence" value="ECO:0007669"/>
    <property type="project" value="TreeGrafter"/>
</dbReference>
<feature type="coiled-coil region" evidence="10">
    <location>
        <begin position="131"/>
        <end position="158"/>
    </location>
</feature>
<keyword evidence="8" id="KW-0131">Cell cycle</keyword>
<comment type="similarity">
    <text evidence="2">Belongs to the mis12 family.</text>
</comment>
<name>A0AAP0HJP2_9MAGN</name>
<keyword evidence="3" id="KW-0158">Chromosome</keyword>
<gene>
    <name evidence="11" type="ORF">Sjap_024240</name>
</gene>
<dbReference type="PANTHER" id="PTHR14527:SF2">
    <property type="entry name" value="PROTEIN MIS12 HOMOLOG"/>
    <property type="match status" value="1"/>
</dbReference>
<dbReference type="Pfam" id="PF05859">
    <property type="entry name" value="Mis12"/>
    <property type="match status" value="1"/>
</dbReference>
<keyword evidence="9" id="KW-0137">Centromere</keyword>
<dbReference type="GO" id="GO:0051301">
    <property type="term" value="P:cell division"/>
    <property type="evidence" value="ECO:0007669"/>
    <property type="project" value="UniProtKB-KW"/>
</dbReference>
<evidence type="ECO:0000256" key="6">
    <source>
        <dbReference type="ARBA" id="ARBA00022838"/>
    </source>
</evidence>
<evidence type="ECO:0000256" key="2">
    <source>
        <dbReference type="ARBA" id="ARBA00008643"/>
    </source>
</evidence>
<dbReference type="GO" id="GO:0000444">
    <property type="term" value="C:MIS12/MIND type complex"/>
    <property type="evidence" value="ECO:0007669"/>
    <property type="project" value="TreeGrafter"/>
</dbReference>
<sequence>MTPRCASRIVHSDEPIEALIPYQTRRSIRGQESLSFLICSQRSWIVFISKKTLAVLGSASEDEADDLNKGISSISSMIQEVLDRRLDMWEKYCVHSCFVVPEGFSLSKADKSDGTSMDVDVLLDKDLDVQLDSLREKLFLADKEATELRSELQLLEKQFVLSYKCDDYVNEAVQLFEENSLLDLF</sequence>
<dbReference type="Proteomes" id="UP001417504">
    <property type="component" value="Unassembled WGS sequence"/>
</dbReference>
<keyword evidence="6" id="KW-0995">Kinetochore</keyword>